<dbReference type="InterPro" id="IPR000914">
    <property type="entry name" value="SBP_5_dom"/>
</dbReference>
<dbReference type="AlphaFoldDB" id="A0A6J6ICZ8"/>
<evidence type="ECO:0000259" key="5">
    <source>
        <dbReference type="Pfam" id="PF00496"/>
    </source>
</evidence>
<organism evidence="6">
    <name type="scientific">freshwater metagenome</name>
    <dbReference type="NCBI Taxonomy" id="449393"/>
    <lineage>
        <taxon>unclassified sequences</taxon>
        <taxon>metagenomes</taxon>
        <taxon>ecological metagenomes</taxon>
    </lineage>
</organism>
<feature type="domain" description="Solute-binding protein family 5" evidence="5">
    <location>
        <begin position="79"/>
        <end position="411"/>
    </location>
</feature>
<dbReference type="Pfam" id="PF00496">
    <property type="entry name" value="SBP_bac_5"/>
    <property type="match status" value="1"/>
</dbReference>
<keyword evidence="3" id="KW-0813">Transport</keyword>
<reference evidence="6" key="1">
    <citation type="submission" date="2020-05" db="EMBL/GenBank/DDBJ databases">
        <authorList>
            <person name="Chiriac C."/>
            <person name="Salcher M."/>
            <person name="Ghai R."/>
            <person name="Kavagutti S V."/>
        </authorList>
    </citation>
    <scope>NUCLEOTIDE SEQUENCE</scope>
</reference>
<dbReference type="SUPFAM" id="SSF53850">
    <property type="entry name" value="Periplasmic binding protein-like II"/>
    <property type="match status" value="1"/>
</dbReference>
<dbReference type="EMBL" id="CAEZVD010000023">
    <property type="protein sequence ID" value="CAB4618798.1"/>
    <property type="molecule type" value="Genomic_DNA"/>
</dbReference>
<evidence type="ECO:0000256" key="1">
    <source>
        <dbReference type="ARBA" id="ARBA00004196"/>
    </source>
</evidence>
<protein>
    <submittedName>
        <fullName evidence="6">Unannotated protein</fullName>
    </submittedName>
</protein>
<dbReference type="PANTHER" id="PTHR30290">
    <property type="entry name" value="PERIPLASMIC BINDING COMPONENT OF ABC TRANSPORTER"/>
    <property type="match status" value="1"/>
</dbReference>
<accession>A0A6J6ICZ8</accession>
<proteinExistence type="inferred from homology"/>
<dbReference type="Gene3D" id="3.40.190.10">
    <property type="entry name" value="Periplasmic binding protein-like II"/>
    <property type="match status" value="1"/>
</dbReference>
<keyword evidence="4" id="KW-0732">Signal</keyword>
<evidence type="ECO:0000256" key="2">
    <source>
        <dbReference type="ARBA" id="ARBA00005695"/>
    </source>
</evidence>
<evidence type="ECO:0000313" key="6">
    <source>
        <dbReference type="EMBL" id="CAB4618798.1"/>
    </source>
</evidence>
<evidence type="ECO:0000256" key="4">
    <source>
        <dbReference type="ARBA" id="ARBA00022729"/>
    </source>
</evidence>
<dbReference type="InterPro" id="IPR039424">
    <property type="entry name" value="SBP_5"/>
</dbReference>
<comment type="similarity">
    <text evidence="2">Belongs to the bacterial solute-binding protein 5 family.</text>
</comment>
<dbReference type="Gene3D" id="3.10.105.10">
    <property type="entry name" value="Dipeptide-binding Protein, Domain 3"/>
    <property type="match status" value="1"/>
</dbReference>
<sequence>MIRKVLRRFVAVAAATALITSGFAGAATAAGKTLTIGDVSDPAPSKYDPVSYSDAQALFFESLYDQLFIRTAPASAKGVKGGLVTSHTLSADKTTLTMVIRTGVKFTDGSTLDAGTVKANLDRRSDTTIPSYAKFDKGGTQEITSVTVDGNSVVVKFKAAQALAAYELSGPSGFIVSEKAAKDPSILKSAPQGSGPYKLDAAKTIKANTYRLEKQTAHWNKAKYPYDTVIYKVYATSQAHANAAAAGQLDVAVQPGSTSVPLLKSRKVGLLSKGGNVYFMQWWDKLGKNYAFTEDKNVRLAFLYATDRAALVNGIFKGDRASASLAGKSTIGYSEFLDTKYAYNPTKAKQLLAASKYPNPEFTIVISANDASVHEALKQQWAKVGIKMTTKIAANGGELFAAVRTGAMGIFNFDTSNLVAWGGLMLNSFPNYQSATNAKISAALGALAADPTNSTKAEALNRACVEEGWTLPMREGYSYTAYNTKTVKALKVGARGDVWPLLTEIAPK</sequence>
<gene>
    <name evidence="6" type="ORF">UFOPK1909_00396</name>
</gene>
<dbReference type="GO" id="GO:1904680">
    <property type="term" value="F:peptide transmembrane transporter activity"/>
    <property type="evidence" value="ECO:0007669"/>
    <property type="project" value="TreeGrafter"/>
</dbReference>
<name>A0A6J6ICZ8_9ZZZZ</name>
<dbReference type="GO" id="GO:0015833">
    <property type="term" value="P:peptide transport"/>
    <property type="evidence" value="ECO:0007669"/>
    <property type="project" value="TreeGrafter"/>
</dbReference>
<dbReference type="GO" id="GO:0030313">
    <property type="term" value="C:cell envelope"/>
    <property type="evidence" value="ECO:0007669"/>
    <property type="project" value="UniProtKB-SubCell"/>
</dbReference>
<comment type="subcellular location">
    <subcellularLocation>
        <location evidence="1">Cell envelope</location>
    </subcellularLocation>
</comment>
<dbReference type="PANTHER" id="PTHR30290:SF10">
    <property type="entry name" value="PERIPLASMIC OLIGOPEPTIDE-BINDING PROTEIN-RELATED"/>
    <property type="match status" value="1"/>
</dbReference>
<evidence type="ECO:0000256" key="3">
    <source>
        <dbReference type="ARBA" id="ARBA00022448"/>
    </source>
</evidence>